<dbReference type="AlphaFoldDB" id="A0A5M6IYQ0"/>
<evidence type="ECO:0000313" key="1">
    <source>
        <dbReference type="EMBL" id="KAA5613474.1"/>
    </source>
</evidence>
<dbReference type="EMBL" id="VWPK01000006">
    <property type="protein sequence ID" value="KAA5613474.1"/>
    <property type="molecule type" value="Genomic_DNA"/>
</dbReference>
<dbReference type="RefSeq" id="WP_150039585.1">
    <property type="nucleotide sequence ID" value="NZ_OW485601.1"/>
</dbReference>
<evidence type="ECO:0000313" key="2">
    <source>
        <dbReference type="Proteomes" id="UP000325255"/>
    </source>
</evidence>
<organism evidence="1 2">
    <name type="scientific">Rhodovastum atsumiense</name>
    <dbReference type="NCBI Taxonomy" id="504468"/>
    <lineage>
        <taxon>Bacteria</taxon>
        <taxon>Pseudomonadati</taxon>
        <taxon>Pseudomonadota</taxon>
        <taxon>Alphaproteobacteria</taxon>
        <taxon>Acetobacterales</taxon>
        <taxon>Acetobacteraceae</taxon>
        <taxon>Rhodovastum</taxon>
    </lineage>
</organism>
<accession>A0A5M6IYQ0</accession>
<name>A0A5M6IYQ0_9PROT</name>
<reference evidence="1 2" key="1">
    <citation type="submission" date="2019-09" db="EMBL/GenBank/DDBJ databases">
        <title>Genome sequence of Rhodovastum atsumiense, a diverse member of the Acetobacteraceae family of non-sulfur purple photosynthetic bacteria.</title>
        <authorList>
            <person name="Meyer T."/>
            <person name="Kyndt J."/>
        </authorList>
    </citation>
    <scope>NUCLEOTIDE SEQUENCE [LARGE SCALE GENOMIC DNA]</scope>
    <source>
        <strain evidence="1 2">DSM 21279</strain>
    </source>
</reference>
<gene>
    <name evidence="1" type="ORF">F1189_05305</name>
</gene>
<keyword evidence="2" id="KW-1185">Reference proteome</keyword>
<protein>
    <submittedName>
        <fullName evidence="1">Uncharacterized protein</fullName>
    </submittedName>
</protein>
<sequence>MSEATIPAFVDRLHHGLRELGPAIETVLREAALTLRERAGTALGSAPPDLEPGGPPEPPVDLAEVIRIRVQGGAAIVGIPESGGHDAGRPRPARDAAELAVAREFGSFEAAGAVPARPFLGPAAAEMAPRLAADIARRLVAGLLPPR</sequence>
<proteinExistence type="predicted"/>
<comment type="caution">
    <text evidence="1">The sequence shown here is derived from an EMBL/GenBank/DDBJ whole genome shotgun (WGS) entry which is preliminary data.</text>
</comment>
<dbReference type="Proteomes" id="UP000325255">
    <property type="component" value="Unassembled WGS sequence"/>
</dbReference>